<dbReference type="EMBL" id="LR031879">
    <property type="protein sequence ID" value="VDD55249.1"/>
    <property type="molecule type" value="Genomic_DNA"/>
</dbReference>
<accession>A0A3P6GMY4</accession>
<dbReference type="AlphaFoldDB" id="A0A3P6GMY4"/>
<reference evidence="1" key="1">
    <citation type="submission" date="2018-11" db="EMBL/GenBank/DDBJ databases">
        <authorList>
            <consortium name="Genoscope - CEA"/>
            <person name="William W."/>
        </authorList>
    </citation>
    <scope>NUCLEOTIDE SEQUENCE</scope>
</reference>
<protein>
    <submittedName>
        <fullName evidence="1">Uncharacterized protein</fullName>
    </submittedName>
</protein>
<evidence type="ECO:0000313" key="1">
    <source>
        <dbReference type="EMBL" id="VDD55249.1"/>
    </source>
</evidence>
<gene>
    <name evidence="1" type="ORF">BOLC8T48478H</name>
</gene>
<name>A0A3P6GMY4_BRAOL</name>
<organism evidence="1">
    <name type="scientific">Brassica oleracea</name>
    <name type="common">Wild cabbage</name>
    <dbReference type="NCBI Taxonomy" id="3712"/>
    <lineage>
        <taxon>Eukaryota</taxon>
        <taxon>Viridiplantae</taxon>
        <taxon>Streptophyta</taxon>
        <taxon>Embryophyta</taxon>
        <taxon>Tracheophyta</taxon>
        <taxon>Spermatophyta</taxon>
        <taxon>Magnoliopsida</taxon>
        <taxon>eudicotyledons</taxon>
        <taxon>Gunneridae</taxon>
        <taxon>Pentapetalae</taxon>
        <taxon>rosids</taxon>
        <taxon>malvids</taxon>
        <taxon>Brassicales</taxon>
        <taxon>Brassicaceae</taxon>
        <taxon>Brassiceae</taxon>
        <taxon>Brassica</taxon>
    </lineage>
</organism>
<sequence>MVLSYYDYFTTLSLVPYFLLFVYHSSNPKPPENQHTYEERKEKMKDLIGAANTEPWYNIDSVQGYSLLLQVNFQTRDFEKT</sequence>
<proteinExistence type="predicted"/>